<feature type="region of interest" description="Disordered" evidence="1">
    <location>
        <begin position="49"/>
        <end position="73"/>
    </location>
</feature>
<name>A0A923KUB3_9BURK</name>
<feature type="chain" id="PRO_5036872949" evidence="3">
    <location>
        <begin position="21"/>
        <end position="123"/>
    </location>
</feature>
<dbReference type="Proteomes" id="UP000612361">
    <property type="component" value="Unassembled WGS sequence"/>
</dbReference>
<evidence type="ECO:0000256" key="2">
    <source>
        <dbReference type="SAM" id="Phobius"/>
    </source>
</evidence>
<proteinExistence type="predicted"/>
<gene>
    <name evidence="4" type="ORF">H8K47_01445</name>
</gene>
<keyword evidence="2" id="KW-1133">Transmembrane helix</keyword>
<reference evidence="4" key="1">
    <citation type="submission" date="2020-08" db="EMBL/GenBank/DDBJ databases">
        <title>Novel species isolated from subtropical streams in China.</title>
        <authorList>
            <person name="Lu H."/>
        </authorList>
    </citation>
    <scope>NUCLEOTIDE SEQUENCE</scope>
    <source>
        <strain evidence="4">CY7W</strain>
    </source>
</reference>
<evidence type="ECO:0000256" key="1">
    <source>
        <dbReference type="SAM" id="MobiDB-lite"/>
    </source>
</evidence>
<evidence type="ECO:0000313" key="5">
    <source>
        <dbReference type="Proteomes" id="UP000612361"/>
    </source>
</evidence>
<keyword evidence="5" id="KW-1185">Reference proteome</keyword>
<feature type="transmembrane region" description="Helical" evidence="2">
    <location>
        <begin position="85"/>
        <end position="109"/>
    </location>
</feature>
<comment type="caution">
    <text evidence="4">The sequence shown here is derived from an EMBL/GenBank/DDBJ whole genome shotgun (WGS) entry which is preliminary data.</text>
</comment>
<protein>
    <submittedName>
        <fullName evidence="4">Uncharacterized protein</fullName>
    </submittedName>
</protein>
<evidence type="ECO:0000256" key="3">
    <source>
        <dbReference type="SAM" id="SignalP"/>
    </source>
</evidence>
<keyword evidence="2" id="KW-0472">Membrane</keyword>
<keyword evidence="2" id="KW-0812">Transmembrane</keyword>
<keyword evidence="3" id="KW-0732">Signal</keyword>
<sequence>MKLKFALLLAFPLLLSTASAAQPAPAPATPATSTSVFVVAPDDLPKPGSAVAIDTPQMPEPEPAKPSRPVTAKDVWGGPVPLSGVLWVLVASMPVLASSYFAYQLYLFIQRRRRRLSTRHADT</sequence>
<evidence type="ECO:0000313" key="4">
    <source>
        <dbReference type="EMBL" id="MBC3934012.1"/>
    </source>
</evidence>
<dbReference type="AlphaFoldDB" id="A0A923KUB3"/>
<accession>A0A923KUB3</accession>
<organism evidence="4 5">
    <name type="scientific">Undibacterium rugosum</name>
    <dbReference type="NCBI Taxonomy" id="2762291"/>
    <lineage>
        <taxon>Bacteria</taxon>
        <taxon>Pseudomonadati</taxon>
        <taxon>Pseudomonadota</taxon>
        <taxon>Betaproteobacteria</taxon>
        <taxon>Burkholderiales</taxon>
        <taxon>Oxalobacteraceae</taxon>
        <taxon>Undibacterium</taxon>
    </lineage>
</organism>
<dbReference type="RefSeq" id="WP_186879637.1">
    <property type="nucleotide sequence ID" value="NZ_JACOGG010000001.1"/>
</dbReference>
<dbReference type="EMBL" id="JACOGG010000001">
    <property type="protein sequence ID" value="MBC3934012.1"/>
    <property type="molecule type" value="Genomic_DNA"/>
</dbReference>
<feature type="signal peptide" evidence="3">
    <location>
        <begin position="1"/>
        <end position="20"/>
    </location>
</feature>